<name>A0A9J5XLQ2_SOLCO</name>
<proteinExistence type="predicted"/>
<dbReference type="AlphaFoldDB" id="A0A9J5XLQ2"/>
<sequence length="100" mass="11385">MNKPYQKVILLLKYPSKITKSKHSREVGSRDDALFAGINRTAGISFFFSQEDCTASRCRCWKKTWRLTSSVNITSEPAAISFALLYVAEGFNFAKRNLAW</sequence>
<reference evidence="1 2" key="1">
    <citation type="submission" date="2020-09" db="EMBL/GenBank/DDBJ databases">
        <title>De no assembly of potato wild relative species, Solanum commersonii.</title>
        <authorList>
            <person name="Cho K."/>
        </authorList>
    </citation>
    <scope>NUCLEOTIDE SEQUENCE [LARGE SCALE GENOMIC DNA]</scope>
    <source>
        <strain evidence="1">LZ3.2</strain>
        <tissue evidence="1">Leaf</tissue>
    </source>
</reference>
<evidence type="ECO:0000313" key="1">
    <source>
        <dbReference type="EMBL" id="KAG5588781.1"/>
    </source>
</evidence>
<comment type="caution">
    <text evidence="1">The sequence shown here is derived from an EMBL/GenBank/DDBJ whole genome shotgun (WGS) entry which is preliminary data.</text>
</comment>
<accession>A0A9J5XLQ2</accession>
<protein>
    <submittedName>
        <fullName evidence="1">Uncharacterized protein</fullName>
    </submittedName>
</protein>
<keyword evidence="2" id="KW-1185">Reference proteome</keyword>
<dbReference type="Proteomes" id="UP000824120">
    <property type="component" value="Chromosome 9"/>
</dbReference>
<organism evidence="1 2">
    <name type="scientific">Solanum commersonii</name>
    <name type="common">Commerson's wild potato</name>
    <name type="synonym">Commerson's nightshade</name>
    <dbReference type="NCBI Taxonomy" id="4109"/>
    <lineage>
        <taxon>Eukaryota</taxon>
        <taxon>Viridiplantae</taxon>
        <taxon>Streptophyta</taxon>
        <taxon>Embryophyta</taxon>
        <taxon>Tracheophyta</taxon>
        <taxon>Spermatophyta</taxon>
        <taxon>Magnoliopsida</taxon>
        <taxon>eudicotyledons</taxon>
        <taxon>Gunneridae</taxon>
        <taxon>Pentapetalae</taxon>
        <taxon>asterids</taxon>
        <taxon>lamiids</taxon>
        <taxon>Solanales</taxon>
        <taxon>Solanaceae</taxon>
        <taxon>Solanoideae</taxon>
        <taxon>Solaneae</taxon>
        <taxon>Solanum</taxon>
    </lineage>
</organism>
<evidence type="ECO:0000313" key="2">
    <source>
        <dbReference type="Proteomes" id="UP000824120"/>
    </source>
</evidence>
<gene>
    <name evidence="1" type="ORF">H5410_049215</name>
</gene>
<dbReference type="EMBL" id="JACXVP010000009">
    <property type="protein sequence ID" value="KAG5588781.1"/>
    <property type="molecule type" value="Genomic_DNA"/>
</dbReference>